<feature type="region of interest" description="Disordered" evidence="1">
    <location>
        <begin position="1"/>
        <end position="26"/>
    </location>
</feature>
<dbReference type="AlphaFoldDB" id="A0A427B020"/>
<dbReference type="Proteomes" id="UP000287651">
    <property type="component" value="Unassembled WGS sequence"/>
</dbReference>
<evidence type="ECO:0000313" key="2">
    <source>
        <dbReference type="EMBL" id="RRT81727.1"/>
    </source>
</evidence>
<proteinExistence type="predicted"/>
<evidence type="ECO:0000313" key="3">
    <source>
        <dbReference type="Proteomes" id="UP000287651"/>
    </source>
</evidence>
<organism evidence="2 3">
    <name type="scientific">Ensete ventricosum</name>
    <name type="common">Abyssinian banana</name>
    <name type="synonym">Musa ensete</name>
    <dbReference type="NCBI Taxonomy" id="4639"/>
    <lineage>
        <taxon>Eukaryota</taxon>
        <taxon>Viridiplantae</taxon>
        <taxon>Streptophyta</taxon>
        <taxon>Embryophyta</taxon>
        <taxon>Tracheophyta</taxon>
        <taxon>Spermatophyta</taxon>
        <taxon>Magnoliopsida</taxon>
        <taxon>Liliopsida</taxon>
        <taxon>Zingiberales</taxon>
        <taxon>Musaceae</taxon>
        <taxon>Ensete</taxon>
    </lineage>
</organism>
<reference evidence="2 3" key="1">
    <citation type="journal article" date="2014" name="Agronomy (Basel)">
        <title>A Draft Genome Sequence for Ensete ventricosum, the Drought-Tolerant Tree Against Hunger.</title>
        <authorList>
            <person name="Harrison J."/>
            <person name="Moore K.A."/>
            <person name="Paszkiewicz K."/>
            <person name="Jones T."/>
            <person name="Grant M."/>
            <person name="Ambacheew D."/>
            <person name="Muzemil S."/>
            <person name="Studholme D.J."/>
        </authorList>
    </citation>
    <scope>NUCLEOTIDE SEQUENCE [LARGE SCALE GENOMIC DNA]</scope>
</reference>
<evidence type="ECO:0000256" key="1">
    <source>
        <dbReference type="SAM" id="MobiDB-lite"/>
    </source>
</evidence>
<sequence>MQASFLQGRRLSARPPARATAHDQAPCRGDRLRAWPCKQAHVGAMLARPLGQGQLAVVRSAAARTGATTMAH</sequence>
<comment type="caution">
    <text evidence="2">The sequence shown here is derived from an EMBL/GenBank/DDBJ whole genome shotgun (WGS) entry which is preliminary data.</text>
</comment>
<name>A0A427B020_ENSVE</name>
<gene>
    <name evidence="2" type="ORF">B296_00021386</name>
</gene>
<dbReference type="EMBL" id="AMZH03000841">
    <property type="protein sequence ID" value="RRT81727.1"/>
    <property type="molecule type" value="Genomic_DNA"/>
</dbReference>
<accession>A0A427B020</accession>
<protein>
    <submittedName>
        <fullName evidence="2">Uncharacterized protein</fullName>
    </submittedName>
</protein>